<gene>
    <name evidence="8" type="ORF">OT_ostta09g02170</name>
</gene>
<dbReference type="PROSITE" id="PS50250">
    <property type="entry name" value="PCI"/>
    <property type="match status" value="1"/>
</dbReference>
<dbReference type="STRING" id="70448.Q011Q7"/>
<evidence type="ECO:0000313" key="8">
    <source>
        <dbReference type="EMBL" id="CAL55373.1"/>
    </source>
</evidence>
<dbReference type="PANTHER" id="PTHR14145">
    <property type="entry name" value="26S PROTESOME SUBUNIT 6"/>
    <property type="match status" value="1"/>
</dbReference>
<dbReference type="RefSeq" id="XP_003081204.1">
    <property type="nucleotide sequence ID" value="XM_003081156.1"/>
</dbReference>
<dbReference type="InParanoid" id="Q011Q7"/>
<evidence type="ECO:0000256" key="4">
    <source>
        <dbReference type="ARBA" id="ARBA00075096"/>
    </source>
</evidence>
<dbReference type="Gene3D" id="1.25.40.570">
    <property type="match status" value="1"/>
</dbReference>
<dbReference type="InterPro" id="IPR045135">
    <property type="entry name" value="Rpn7_N"/>
</dbReference>
<feature type="domain" description="PCI" evidence="7">
    <location>
        <begin position="213"/>
        <end position="381"/>
    </location>
</feature>
<dbReference type="OrthoDB" id="1452at2759"/>
<dbReference type="Proteomes" id="UP000009170">
    <property type="component" value="Unassembled WGS sequence"/>
</dbReference>
<sequence>MPDEEMRTSNDEAPKTVDEETADVVDDASATPVSEDVELAQRIFDCERDPSNADAKAALMAIVEGRNMVATYTAMCERFAWPSDVGTVERMTNANAERLKAIEAKIEDARENLGDVEVRDAMHERATFYASIGSCEKAVEAFEETEGKTTSAGQKLDGAFSLMRMRLGRMELNEVRKLIEKIKDMLEQPGGGDWERKNRLKVYEGLHAAATRNFELATKLFLDSLSTFASYELMTYDDFVFYAVICAIVTLPRTELKAKVIDSPEVLSVLNRLPGLGDFLNALHRCDYRTFMAAFPVVAAQVESNVWLSPHYRYFLREVRVVAYAQYLQSYKSVTVKSMADSFNVSEDFIDRELSHFIVAGRLNCKIDKVSGVLQTNRPDLKNSLYQTLIKDGDALLNNVSKLSRVIDL</sequence>
<dbReference type="InterPro" id="IPR036390">
    <property type="entry name" value="WH_DNA-bd_sf"/>
</dbReference>
<protein>
    <recommendedName>
        <fullName evidence="4">26S proteasome regulatory subunit RPN7</fullName>
    </recommendedName>
</protein>
<dbReference type="Pfam" id="PF10602">
    <property type="entry name" value="RPN7"/>
    <property type="match status" value="1"/>
</dbReference>
<keyword evidence="5" id="KW-0175">Coiled coil</keyword>
<reference evidence="9" key="1">
    <citation type="journal article" date="2006" name="Proc. Natl. Acad. Sci. U.S.A.">
        <title>Genome analysis of the smallest free-living eukaryote Ostreococcus tauri unveils many unique features.</title>
        <authorList>
            <person name="Derelle E."/>
            <person name="Ferraz C."/>
            <person name="Rombauts S."/>
            <person name="Rouze P."/>
            <person name="Worden A.Z."/>
            <person name="Robbens S."/>
            <person name="Partensky F."/>
            <person name="Degroeve S."/>
            <person name="Echeynie S."/>
            <person name="Cooke R."/>
            <person name="Saeys Y."/>
            <person name="Wuyts J."/>
            <person name="Jabbari K."/>
            <person name="Bowler C."/>
            <person name="Panaud O."/>
            <person name="Piegu B."/>
            <person name="Ball S.G."/>
            <person name="Ral J.-P."/>
            <person name="Bouget F.-Y."/>
            <person name="Piganeau G."/>
            <person name="De Baets B."/>
            <person name="Picard A."/>
            <person name="Delseny M."/>
            <person name="Demaille J."/>
            <person name="Van de Peer Y."/>
            <person name="Moreau H."/>
        </authorList>
    </citation>
    <scope>NUCLEOTIDE SEQUENCE [LARGE SCALE GENOMIC DNA]</scope>
    <source>
        <strain evidence="9">OTTH 0595 / CCAP 157/2 / RCC745</strain>
    </source>
</reference>
<feature type="compositionally biased region" description="Basic and acidic residues" evidence="6">
    <location>
        <begin position="1"/>
        <end position="18"/>
    </location>
</feature>
<dbReference type="GO" id="GO:0000502">
    <property type="term" value="C:proteasome complex"/>
    <property type="evidence" value="ECO:0007669"/>
    <property type="project" value="UniProtKB-KW"/>
</dbReference>
<organism evidence="8 9">
    <name type="scientific">Ostreococcus tauri</name>
    <name type="common">Marine green alga</name>
    <dbReference type="NCBI Taxonomy" id="70448"/>
    <lineage>
        <taxon>Eukaryota</taxon>
        <taxon>Viridiplantae</taxon>
        <taxon>Chlorophyta</taxon>
        <taxon>Mamiellophyceae</taxon>
        <taxon>Mamiellales</taxon>
        <taxon>Bathycoccaceae</taxon>
        <taxon>Ostreococcus</taxon>
    </lineage>
</organism>
<evidence type="ECO:0000256" key="2">
    <source>
        <dbReference type="ARBA" id="ARBA00005717"/>
    </source>
</evidence>
<proteinExistence type="inferred from homology"/>
<dbReference type="FunFam" id="1.25.40.570:FF:000005">
    <property type="entry name" value="26S proteasome regulatory subunit N7"/>
    <property type="match status" value="1"/>
</dbReference>
<accession>Q011Q7</accession>
<feature type="coiled-coil region" evidence="5">
    <location>
        <begin position="92"/>
        <end position="119"/>
    </location>
</feature>
<keyword evidence="9" id="KW-1185">Reference proteome</keyword>
<dbReference type="InterPro" id="IPR019585">
    <property type="entry name" value="Rpn7/CSN1"/>
</dbReference>
<dbReference type="SMART" id="SM00088">
    <property type="entry name" value="PINT"/>
    <property type="match status" value="1"/>
</dbReference>
<evidence type="ECO:0000256" key="5">
    <source>
        <dbReference type="SAM" id="Coils"/>
    </source>
</evidence>
<dbReference type="InterPro" id="IPR049549">
    <property type="entry name" value="RPN7_PSMD6_C"/>
</dbReference>
<keyword evidence="3 8" id="KW-0647">Proteasome</keyword>
<dbReference type="SUPFAM" id="SSF46785">
    <property type="entry name" value="Winged helix' DNA-binding domain"/>
    <property type="match status" value="1"/>
</dbReference>
<evidence type="ECO:0000256" key="3">
    <source>
        <dbReference type="ARBA" id="ARBA00022942"/>
    </source>
</evidence>
<reference evidence="8 9" key="2">
    <citation type="journal article" date="2014" name="BMC Genomics">
        <title>An improved genome of the model marine alga Ostreococcus tauri unfolds by assessing Illumina de novo assemblies.</title>
        <authorList>
            <person name="Blanc-Mathieu R."/>
            <person name="Verhelst B."/>
            <person name="Derelle E."/>
            <person name="Rombauts S."/>
            <person name="Bouget F.Y."/>
            <person name="Carre I."/>
            <person name="Chateau A."/>
            <person name="Eyre-Walker A."/>
            <person name="Grimsley N."/>
            <person name="Moreau H."/>
            <person name="Piegu B."/>
            <person name="Rivals E."/>
            <person name="Schackwitz W."/>
            <person name="Van de Peer Y."/>
            <person name="Piganeau G."/>
        </authorList>
    </citation>
    <scope>NUCLEOTIDE SEQUENCE [LARGE SCALE GENOMIC DNA]</scope>
    <source>
        <strain evidence="9">OTTH 0595 / CCAP 157/2 / RCC745</strain>
    </source>
</reference>
<dbReference type="FunCoup" id="Q011Q7">
    <property type="interactions" value="2011"/>
</dbReference>
<dbReference type="InterPro" id="IPR000717">
    <property type="entry name" value="PCI_dom"/>
</dbReference>
<dbReference type="OMA" id="RLHCKVD"/>
<comment type="caution">
    <text evidence="8">The sequence shown here is derived from an EMBL/GenBank/DDBJ whole genome shotgun (WGS) entry which is preliminary data.</text>
</comment>
<dbReference type="Pfam" id="PF21154">
    <property type="entry name" value="RPN7_PSMD6_C"/>
    <property type="match status" value="1"/>
</dbReference>
<evidence type="ECO:0000259" key="7">
    <source>
        <dbReference type="PROSITE" id="PS50250"/>
    </source>
</evidence>
<comment type="similarity">
    <text evidence="2">Belongs to the proteasome subunit S10 family.</text>
</comment>
<name>Q011Q7_OSTTA</name>
<dbReference type="GeneID" id="9831782"/>
<comment type="function">
    <text evidence="1">Acts as a regulatory subunit of the 26S proteasome which is involved in the ATP-dependent degradation of ubiquitinated proteins.</text>
</comment>
<dbReference type="GO" id="GO:0043161">
    <property type="term" value="P:proteasome-mediated ubiquitin-dependent protein catabolic process"/>
    <property type="evidence" value="ECO:0007669"/>
    <property type="project" value="TreeGrafter"/>
</dbReference>
<feature type="region of interest" description="Disordered" evidence="6">
    <location>
        <begin position="1"/>
        <end position="32"/>
    </location>
</feature>
<dbReference type="KEGG" id="ota:OT_ostta09g02170"/>
<evidence type="ECO:0000256" key="6">
    <source>
        <dbReference type="SAM" id="MobiDB-lite"/>
    </source>
</evidence>
<dbReference type="Pfam" id="PF01399">
    <property type="entry name" value="PCI"/>
    <property type="match status" value="1"/>
</dbReference>
<dbReference type="AlphaFoldDB" id="Q011Q7"/>
<evidence type="ECO:0000256" key="1">
    <source>
        <dbReference type="ARBA" id="ARBA00002187"/>
    </source>
</evidence>
<evidence type="ECO:0000313" key="9">
    <source>
        <dbReference type="Proteomes" id="UP000009170"/>
    </source>
</evidence>
<dbReference type="PANTHER" id="PTHR14145:SF1">
    <property type="entry name" value="26S PROTEASOME NON-ATPASE REGULATORY SUBUNIT 6"/>
    <property type="match status" value="1"/>
</dbReference>
<dbReference type="EMBL" id="CAID01000009">
    <property type="protein sequence ID" value="CAL55373.1"/>
    <property type="molecule type" value="Genomic_DNA"/>
</dbReference>